<gene>
    <name evidence="1" type="ORF">EANT1437_LOCUS12382</name>
</gene>
<evidence type="ECO:0000313" key="1">
    <source>
        <dbReference type="EMBL" id="CAD9690679.1"/>
    </source>
</evidence>
<sequence length="102" mass="11603">MLSRTNADKNASLKRSSVKLQSQKVNNLDGDDIKWHPWKKKTRAAIGTAELLRIIDERTHADRNEDDNETVFHLLQVSTSEGNASHLIDKYESDRDGHVALH</sequence>
<dbReference type="AlphaFoldDB" id="A0A7S2S627"/>
<reference evidence="1" key="1">
    <citation type="submission" date="2021-01" db="EMBL/GenBank/DDBJ databases">
        <authorList>
            <person name="Corre E."/>
            <person name="Pelletier E."/>
            <person name="Niang G."/>
            <person name="Scheremetjew M."/>
            <person name="Finn R."/>
            <person name="Kale V."/>
            <person name="Holt S."/>
            <person name="Cochrane G."/>
            <person name="Meng A."/>
            <person name="Brown T."/>
            <person name="Cohen L."/>
        </authorList>
    </citation>
    <scope>NUCLEOTIDE SEQUENCE</scope>
    <source>
        <strain evidence="1">CCMP1452</strain>
    </source>
</reference>
<organism evidence="1">
    <name type="scientific">Eucampia antarctica</name>
    <dbReference type="NCBI Taxonomy" id="49252"/>
    <lineage>
        <taxon>Eukaryota</taxon>
        <taxon>Sar</taxon>
        <taxon>Stramenopiles</taxon>
        <taxon>Ochrophyta</taxon>
        <taxon>Bacillariophyta</taxon>
        <taxon>Mediophyceae</taxon>
        <taxon>Biddulphiophycidae</taxon>
        <taxon>Hemiaulales</taxon>
        <taxon>Hemiaulaceae</taxon>
        <taxon>Eucampia</taxon>
    </lineage>
</organism>
<protein>
    <submittedName>
        <fullName evidence="1">Uncharacterized protein</fullName>
    </submittedName>
</protein>
<proteinExistence type="predicted"/>
<accession>A0A7S2S627</accession>
<dbReference type="EMBL" id="HBHI01024130">
    <property type="protein sequence ID" value="CAD9690679.1"/>
    <property type="molecule type" value="Transcribed_RNA"/>
</dbReference>
<name>A0A7S2S627_9STRA</name>